<dbReference type="PROSITE" id="PS50893">
    <property type="entry name" value="ABC_TRANSPORTER_2"/>
    <property type="match status" value="1"/>
</dbReference>
<keyword evidence="2" id="KW-0547">Nucleotide-binding</keyword>
<comment type="caution">
    <text evidence="5">The sequence shown here is derived from an EMBL/GenBank/DDBJ whole genome shotgun (WGS) entry which is preliminary data.</text>
</comment>
<dbReference type="AlphaFoldDB" id="A0AA42BS20"/>
<dbReference type="PANTHER" id="PTHR42711">
    <property type="entry name" value="ABC TRANSPORTER ATP-BINDING PROTEIN"/>
    <property type="match status" value="1"/>
</dbReference>
<evidence type="ECO:0000313" key="5">
    <source>
        <dbReference type="EMBL" id="MCP8967978.1"/>
    </source>
</evidence>
<name>A0AA42BS20_9BACI</name>
<dbReference type="InterPro" id="IPR027417">
    <property type="entry name" value="P-loop_NTPase"/>
</dbReference>
<dbReference type="InterPro" id="IPR003593">
    <property type="entry name" value="AAA+_ATPase"/>
</dbReference>
<organism evidence="5 6">
    <name type="scientific">Ectobacillus ponti</name>
    <dbReference type="NCBI Taxonomy" id="2961894"/>
    <lineage>
        <taxon>Bacteria</taxon>
        <taxon>Bacillati</taxon>
        <taxon>Bacillota</taxon>
        <taxon>Bacilli</taxon>
        <taxon>Bacillales</taxon>
        <taxon>Bacillaceae</taxon>
        <taxon>Ectobacillus</taxon>
    </lineage>
</organism>
<evidence type="ECO:0000256" key="1">
    <source>
        <dbReference type="ARBA" id="ARBA00022448"/>
    </source>
</evidence>
<keyword evidence="3 5" id="KW-0067">ATP-binding</keyword>
<dbReference type="GO" id="GO:0016887">
    <property type="term" value="F:ATP hydrolysis activity"/>
    <property type="evidence" value="ECO:0007669"/>
    <property type="project" value="InterPro"/>
</dbReference>
<keyword evidence="1" id="KW-0813">Transport</keyword>
<dbReference type="CDD" id="cd03230">
    <property type="entry name" value="ABC_DR_subfamily_A"/>
    <property type="match status" value="1"/>
</dbReference>
<dbReference type="Pfam" id="PF00005">
    <property type="entry name" value="ABC_tran"/>
    <property type="match status" value="1"/>
</dbReference>
<dbReference type="EMBL" id="JANCLT010000002">
    <property type="protein sequence ID" value="MCP8967978.1"/>
    <property type="molecule type" value="Genomic_DNA"/>
</dbReference>
<dbReference type="GO" id="GO:0005524">
    <property type="term" value="F:ATP binding"/>
    <property type="evidence" value="ECO:0007669"/>
    <property type="project" value="UniProtKB-KW"/>
</dbReference>
<evidence type="ECO:0000259" key="4">
    <source>
        <dbReference type="PROSITE" id="PS50893"/>
    </source>
</evidence>
<dbReference type="SMART" id="SM00382">
    <property type="entry name" value="AAA"/>
    <property type="match status" value="1"/>
</dbReference>
<evidence type="ECO:0000256" key="3">
    <source>
        <dbReference type="ARBA" id="ARBA00022840"/>
    </source>
</evidence>
<gene>
    <name evidence="5" type="ORF">NK662_05425</name>
</gene>
<feature type="domain" description="ABC transporter" evidence="4">
    <location>
        <begin position="5"/>
        <end position="228"/>
    </location>
</feature>
<dbReference type="Gene3D" id="3.40.50.300">
    <property type="entry name" value="P-loop containing nucleotide triphosphate hydrolases"/>
    <property type="match status" value="1"/>
</dbReference>
<keyword evidence="6" id="KW-1185">Reference proteome</keyword>
<dbReference type="InterPro" id="IPR017871">
    <property type="entry name" value="ABC_transporter-like_CS"/>
</dbReference>
<sequence>MMNMIEVKGVTKQFKDKKAVDGISFTIQKGSVTAILGPNGAGKTTLISMMLGLLDPSAGHIRLGGQPPKSMAARDQLGAMLQEVSVIDGITVGETLDLFRSYYSHPMSKERLLEWSGLQGEQKKRADSLSGGQKRRLGFAIALAGDPDLLFLDEPTVGMDITSRKLFWESIHRLTKRGKTIILTTHYLEEAEHVADRVILMSAGKVIADGTPEEMKASLTHRSVSFTADGILAVDALTALPHVKGVSTQGSRMTVTTTDTDAVLRDIFSRNLPVHDIAIENGSLDEVFEVLMKREEIA</sequence>
<dbReference type="PROSITE" id="PS00211">
    <property type="entry name" value="ABC_TRANSPORTER_1"/>
    <property type="match status" value="1"/>
</dbReference>
<dbReference type="PANTHER" id="PTHR42711:SF17">
    <property type="entry name" value="ABC TRANSPORTER ATP-BINDING PROTEIN"/>
    <property type="match status" value="1"/>
</dbReference>
<reference evidence="5" key="1">
    <citation type="submission" date="2022-07" db="EMBL/GenBank/DDBJ databases">
        <authorList>
            <person name="Li W.-J."/>
            <person name="Deng Q.-Q."/>
        </authorList>
    </citation>
    <scope>NUCLEOTIDE SEQUENCE</scope>
    <source>
        <strain evidence="5">SYSU M60031</strain>
    </source>
</reference>
<protein>
    <submittedName>
        <fullName evidence="5">ABC transporter ATP-binding protein</fullName>
    </submittedName>
</protein>
<proteinExistence type="predicted"/>
<accession>A0AA42BS20</accession>
<evidence type="ECO:0000313" key="6">
    <source>
        <dbReference type="Proteomes" id="UP001156102"/>
    </source>
</evidence>
<dbReference type="RefSeq" id="WP_254757881.1">
    <property type="nucleotide sequence ID" value="NZ_JANCLT010000002.1"/>
</dbReference>
<dbReference type="InterPro" id="IPR050763">
    <property type="entry name" value="ABC_transporter_ATP-binding"/>
</dbReference>
<dbReference type="SUPFAM" id="SSF52540">
    <property type="entry name" value="P-loop containing nucleoside triphosphate hydrolases"/>
    <property type="match status" value="1"/>
</dbReference>
<dbReference type="InterPro" id="IPR003439">
    <property type="entry name" value="ABC_transporter-like_ATP-bd"/>
</dbReference>
<evidence type="ECO:0000256" key="2">
    <source>
        <dbReference type="ARBA" id="ARBA00022741"/>
    </source>
</evidence>
<dbReference type="Proteomes" id="UP001156102">
    <property type="component" value="Unassembled WGS sequence"/>
</dbReference>
<dbReference type="FunFam" id="3.40.50.300:FF:001548">
    <property type="entry name" value="ABC efflux transporter ATP-binding protein"/>
    <property type="match status" value="1"/>
</dbReference>